<evidence type="ECO:0000259" key="10">
    <source>
        <dbReference type="PROSITE" id="PS51278"/>
    </source>
</evidence>
<dbReference type="InterPro" id="IPR033738">
    <property type="entry name" value="AsnB_N"/>
</dbReference>
<comment type="similarity">
    <text evidence="2">Belongs to the asparagine synthetase family.</text>
</comment>
<evidence type="ECO:0000313" key="12">
    <source>
        <dbReference type="Proteomes" id="UP000438699"/>
    </source>
</evidence>
<evidence type="ECO:0000256" key="3">
    <source>
        <dbReference type="ARBA" id="ARBA00012737"/>
    </source>
</evidence>
<dbReference type="PANTHER" id="PTHR43284:SF1">
    <property type="entry name" value="ASPARAGINE SYNTHETASE"/>
    <property type="match status" value="1"/>
</dbReference>
<accession>A0A6N6N4F9</accession>
<dbReference type="Pfam" id="PF13537">
    <property type="entry name" value="GATase_7"/>
    <property type="match status" value="1"/>
</dbReference>
<dbReference type="InterPro" id="IPR017932">
    <property type="entry name" value="GATase_2_dom"/>
</dbReference>
<dbReference type="EC" id="6.3.5.4" evidence="3"/>
<dbReference type="Pfam" id="PF00733">
    <property type="entry name" value="Asn_synthase"/>
    <property type="match status" value="1"/>
</dbReference>
<dbReference type="AlphaFoldDB" id="A0A6N6N4F9"/>
<organism evidence="11 12">
    <name type="scientific">Pseudodesulfovibrio senegalensis</name>
    <dbReference type="NCBI Taxonomy" id="1721087"/>
    <lineage>
        <taxon>Bacteria</taxon>
        <taxon>Pseudomonadati</taxon>
        <taxon>Thermodesulfobacteriota</taxon>
        <taxon>Desulfovibrionia</taxon>
        <taxon>Desulfovibrionales</taxon>
        <taxon>Desulfovibrionaceae</taxon>
    </lineage>
</organism>
<keyword evidence="5 9" id="KW-0067">ATP-binding</keyword>
<keyword evidence="12" id="KW-1185">Reference proteome</keyword>
<keyword evidence="8" id="KW-0061">Asparagine biosynthesis</keyword>
<dbReference type="InterPro" id="IPR051786">
    <property type="entry name" value="ASN_synthetase/amidase"/>
</dbReference>
<keyword evidence="11" id="KW-0436">Ligase</keyword>
<keyword evidence="6 8" id="KW-0315">Glutamine amidotransferase</keyword>
<feature type="active site" description="For GATase activity" evidence="8">
    <location>
        <position position="2"/>
    </location>
</feature>
<dbReference type="GO" id="GO:0005524">
    <property type="term" value="F:ATP binding"/>
    <property type="evidence" value="ECO:0007669"/>
    <property type="project" value="UniProtKB-KW"/>
</dbReference>
<dbReference type="GO" id="GO:0005829">
    <property type="term" value="C:cytosol"/>
    <property type="evidence" value="ECO:0007669"/>
    <property type="project" value="TreeGrafter"/>
</dbReference>
<dbReference type="PANTHER" id="PTHR43284">
    <property type="entry name" value="ASPARAGINE SYNTHETASE (GLUTAMINE-HYDROLYZING)"/>
    <property type="match status" value="1"/>
</dbReference>
<evidence type="ECO:0000256" key="1">
    <source>
        <dbReference type="ARBA" id="ARBA00005187"/>
    </source>
</evidence>
<dbReference type="Proteomes" id="UP000438699">
    <property type="component" value="Unassembled WGS sequence"/>
</dbReference>
<evidence type="ECO:0000256" key="8">
    <source>
        <dbReference type="PIRSR" id="PIRSR001589-1"/>
    </source>
</evidence>
<dbReference type="PIRSF" id="PIRSF001589">
    <property type="entry name" value="Asn_synthetase_glu-h"/>
    <property type="match status" value="1"/>
</dbReference>
<feature type="binding site" evidence="9">
    <location>
        <position position="285"/>
    </location>
    <ligand>
        <name>ATP</name>
        <dbReference type="ChEBI" id="CHEBI:30616"/>
    </ligand>
</feature>
<dbReference type="Gene3D" id="3.40.50.620">
    <property type="entry name" value="HUPs"/>
    <property type="match status" value="1"/>
</dbReference>
<comment type="catalytic activity">
    <reaction evidence="7">
        <text>L-aspartate + L-glutamine + ATP + H2O = L-asparagine + L-glutamate + AMP + diphosphate + H(+)</text>
        <dbReference type="Rhea" id="RHEA:12228"/>
        <dbReference type="ChEBI" id="CHEBI:15377"/>
        <dbReference type="ChEBI" id="CHEBI:15378"/>
        <dbReference type="ChEBI" id="CHEBI:29985"/>
        <dbReference type="ChEBI" id="CHEBI:29991"/>
        <dbReference type="ChEBI" id="CHEBI:30616"/>
        <dbReference type="ChEBI" id="CHEBI:33019"/>
        <dbReference type="ChEBI" id="CHEBI:58048"/>
        <dbReference type="ChEBI" id="CHEBI:58359"/>
        <dbReference type="ChEBI" id="CHEBI:456215"/>
        <dbReference type="EC" id="6.3.5.4"/>
    </reaction>
</comment>
<dbReference type="GO" id="GO:0006529">
    <property type="term" value="P:asparagine biosynthetic process"/>
    <property type="evidence" value="ECO:0007669"/>
    <property type="project" value="UniProtKB-KW"/>
</dbReference>
<evidence type="ECO:0000256" key="2">
    <source>
        <dbReference type="ARBA" id="ARBA00005752"/>
    </source>
</evidence>
<keyword evidence="4 9" id="KW-0547">Nucleotide-binding</keyword>
<feature type="domain" description="Glutamine amidotransferase type-2" evidence="10">
    <location>
        <begin position="2"/>
        <end position="213"/>
    </location>
</feature>
<dbReference type="InterPro" id="IPR006426">
    <property type="entry name" value="Asn_synth_AEB"/>
</dbReference>
<dbReference type="RefSeq" id="WP_151150316.1">
    <property type="nucleotide sequence ID" value="NZ_WAIE01000002.1"/>
</dbReference>
<dbReference type="Gene3D" id="3.60.20.10">
    <property type="entry name" value="Glutamine Phosphoribosylpyrophosphate, subunit 1, domain 1"/>
    <property type="match status" value="1"/>
</dbReference>
<protein>
    <recommendedName>
        <fullName evidence="3">asparagine synthase (glutamine-hydrolyzing)</fullName>
        <ecNumber evidence="3">6.3.5.4</ecNumber>
    </recommendedName>
</protein>
<dbReference type="EMBL" id="WAIE01000002">
    <property type="protein sequence ID" value="KAB1442094.1"/>
    <property type="molecule type" value="Genomic_DNA"/>
</dbReference>
<dbReference type="SUPFAM" id="SSF56235">
    <property type="entry name" value="N-terminal nucleophile aminohydrolases (Ntn hydrolases)"/>
    <property type="match status" value="1"/>
</dbReference>
<feature type="binding site" evidence="9">
    <location>
        <position position="100"/>
    </location>
    <ligand>
        <name>L-glutamine</name>
        <dbReference type="ChEBI" id="CHEBI:58359"/>
    </ligand>
</feature>
<dbReference type="PROSITE" id="PS51278">
    <property type="entry name" value="GATASE_TYPE_2"/>
    <property type="match status" value="1"/>
</dbReference>
<evidence type="ECO:0000256" key="5">
    <source>
        <dbReference type="ARBA" id="ARBA00022840"/>
    </source>
</evidence>
<dbReference type="InterPro" id="IPR001962">
    <property type="entry name" value="Asn_synthase"/>
</dbReference>
<dbReference type="NCBIfam" id="TIGR01536">
    <property type="entry name" value="asn_synth_AEB"/>
    <property type="match status" value="1"/>
</dbReference>
<dbReference type="OrthoDB" id="9763290at2"/>
<reference evidence="11 12" key="1">
    <citation type="journal article" date="2017" name="Int. J. Syst. Evol. Microbiol.">
        <title>Desulfovibrio senegalensis sp. nov., a mesophilic sulfate reducer isolated from marine sediment.</title>
        <authorList>
            <person name="Thioye A."/>
            <person name="Gam Z.B.A."/>
            <person name="Mbengue M."/>
            <person name="Cayol J.L."/>
            <person name="Joseph-Bartoli M."/>
            <person name="Toure-Kane C."/>
            <person name="Labat M."/>
        </authorList>
    </citation>
    <scope>NUCLEOTIDE SEQUENCE [LARGE SCALE GENOMIC DNA]</scope>
    <source>
        <strain evidence="11 12">DSM 101509</strain>
    </source>
</reference>
<proteinExistence type="inferred from homology"/>
<dbReference type="GO" id="GO:0004066">
    <property type="term" value="F:asparagine synthase (glutamine-hydrolyzing) activity"/>
    <property type="evidence" value="ECO:0007669"/>
    <property type="project" value="UniProtKB-EC"/>
</dbReference>
<comment type="caution">
    <text evidence="11">The sequence shown here is derived from an EMBL/GenBank/DDBJ whole genome shotgun (WGS) entry which is preliminary data.</text>
</comment>
<dbReference type="CDD" id="cd01991">
    <property type="entry name" value="Asn_synthase_B_C"/>
    <property type="match status" value="1"/>
</dbReference>
<evidence type="ECO:0000256" key="6">
    <source>
        <dbReference type="ARBA" id="ARBA00022962"/>
    </source>
</evidence>
<dbReference type="CDD" id="cd00712">
    <property type="entry name" value="AsnB"/>
    <property type="match status" value="1"/>
</dbReference>
<dbReference type="InterPro" id="IPR014729">
    <property type="entry name" value="Rossmann-like_a/b/a_fold"/>
</dbReference>
<sequence>MCGIAGIVAPDWGAERIETNLRAMLGAIAHRGPDHEGVHVVNGAGIGMRRLSIIDLAGGLQPMFSPDGRQAMVFNGEIYNYRELRDELRALGHEFSTQSDSEVLLRGYSQWGSDVVDRLNGMFAFAVHDRESGALLLARDHFGIKPLYTIRTSDSFAFCSEPGPLLSLPGAPRTLDREALAEFLAYKYVAAPRTFVAGMEKLPAASLVEVDRNGRLGAYRRFWSLRSKENADVEHLEEHFNDAVSRQLVSDVPVGVFLSGGIDSGLLAWAASRAESSVFDGGYTVGFEERDFDESGLAAQTAEHLGIRHILTRLDSPDAAMLDTWVARYQEPFANVSVPANFLISEWAGKNVRVVLNGSGADELFAGYDRYLAVNPPASLRALHGLAPLLRPVFDMLPAGQGKRSLVHRARRYLAGCSLSPCARHANSVALFTRAEARQIAPELSGCRDFVLDACRESTHSGRLESAIWADVNTMLPDDYLTLVDRTSMAASLEVRVPFLDVEFAEYAFSLPAECKMRAWEKKVALRDLAERALPQQIVQQPKMGFESPVGSWFSGGLGKKLLEKATASTFAPLFDHNAIRALVQSHEQGRVDASKQLLALYTLFAWGEEYGIGL</sequence>
<gene>
    <name evidence="11" type="primary">asnB</name>
    <name evidence="11" type="ORF">F8A88_06405</name>
</gene>
<evidence type="ECO:0000256" key="9">
    <source>
        <dbReference type="PIRSR" id="PIRSR001589-2"/>
    </source>
</evidence>
<comment type="pathway">
    <text evidence="1">Amino-acid biosynthesis; L-asparagine biosynthesis; L-asparagine from L-aspartate (L-Gln route): step 1/1.</text>
</comment>
<evidence type="ECO:0000256" key="7">
    <source>
        <dbReference type="ARBA" id="ARBA00048741"/>
    </source>
</evidence>
<name>A0A6N6N4F9_9BACT</name>
<dbReference type="InterPro" id="IPR029055">
    <property type="entry name" value="Ntn_hydrolases_N"/>
</dbReference>
<keyword evidence="8" id="KW-0028">Amino-acid biosynthesis</keyword>
<evidence type="ECO:0000256" key="4">
    <source>
        <dbReference type="ARBA" id="ARBA00022741"/>
    </source>
</evidence>
<dbReference type="SUPFAM" id="SSF52402">
    <property type="entry name" value="Adenine nucleotide alpha hydrolases-like"/>
    <property type="match status" value="1"/>
</dbReference>
<evidence type="ECO:0000313" key="11">
    <source>
        <dbReference type="EMBL" id="KAB1442094.1"/>
    </source>
</evidence>